<dbReference type="Pfam" id="PF01522">
    <property type="entry name" value="Polysacc_deac_1"/>
    <property type="match status" value="1"/>
</dbReference>
<keyword evidence="1" id="KW-1133">Transmembrane helix</keyword>
<dbReference type="AlphaFoldDB" id="A0A2L1GNK7"/>
<evidence type="ECO:0000313" key="4">
    <source>
        <dbReference type="Proteomes" id="UP000239867"/>
    </source>
</evidence>
<organism evidence="3 4">
    <name type="scientific">Desulfobulbus oralis</name>
    <dbReference type="NCBI Taxonomy" id="1986146"/>
    <lineage>
        <taxon>Bacteria</taxon>
        <taxon>Pseudomonadati</taxon>
        <taxon>Thermodesulfobacteriota</taxon>
        <taxon>Desulfobulbia</taxon>
        <taxon>Desulfobulbales</taxon>
        <taxon>Desulfobulbaceae</taxon>
        <taxon>Desulfobulbus</taxon>
    </lineage>
</organism>
<evidence type="ECO:0000259" key="2">
    <source>
        <dbReference type="PROSITE" id="PS51677"/>
    </source>
</evidence>
<dbReference type="EMBL" id="CP021255">
    <property type="protein sequence ID" value="AVD71275.1"/>
    <property type="molecule type" value="Genomic_DNA"/>
</dbReference>
<keyword evidence="1" id="KW-0472">Membrane</keyword>
<sequence length="232" mass="25454">MKPNKLLIGLAVAMAASVGLYLLMNARCYQLIGKLVCHGANDHKRIALTFDDAPSESTSDAVLAVLAEKNVKATFFMIGENMARHPQAAQRIAAAGHELGNHSYSHRRFLLRSPAFIAREIEDTNTLIRAAGYHGPIHFRPPYGKKLLGLPWYLARHHITTVMWDSEPARQQPPSAEAITAAALAQAHNGAIILLHPFCLDACRAEREALPHIIDGLRAQGYTLTTVSELLK</sequence>
<dbReference type="Proteomes" id="UP000239867">
    <property type="component" value="Chromosome"/>
</dbReference>
<reference evidence="3 4" key="1">
    <citation type="journal article" date="2018" name="MBio">
        <title>Insights into the evolution of host association through the isolation and characterization of a novel human periodontal pathobiont, Desulfobulbus oralis.</title>
        <authorList>
            <person name="Cross K.L."/>
            <person name="Chirania P."/>
            <person name="Xiong W."/>
            <person name="Beall C.J."/>
            <person name="Elkins J.G."/>
            <person name="Giannone R.J."/>
            <person name="Griffen A.L."/>
            <person name="Guss A.M."/>
            <person name="Hettich R.L."/>
            <person name="Joshi S.S."/>
            <person name="Mokrzan E.M."/>
            <person name="Martin R.K."/>
            <person name="Zhulin I.B."/>
            <person name="Leys E.J."/>
            <person name="Podar M."/>
        </authorList>
    </citation>
    <scope>NUCLEOTIDE SEQUENCE [LARGE SCALE GENOMIC DNA]</scope>
    <source>
        <strain evidence="3 4">ORNL</strain>
    </source>
</reference>
<dbReference type="SUPFAM" id="SSF88713">
    <property type="entry name" value="Glycoside hydrolase/deacetylase"/>
    <property type="match status" value="1"/>
</dbReference>
<dbReference type="PROSITE" id="PS51677">
    <property type="entry name" value="NODB"/>
    <property type="match status" value="1"/>
</dbReference>
<accession>A0A2L1GNK7</accession>
<dbReference type="GO" id="GO:0016810">
    <property type="term" value="F:hydrolase activity, acting on carbon-nitrogen (but not peptide) bonds"/>
    <property type="evidence" value="ECO:0007669"/>
    <property type="project" value="InterPro"/>
</dbReference>
<dbReference type="GO" id="GO:0005975">
    <property type="term" value="P:carbohydrate metabolic process"/>
    <property type="evidence" value="ECO:0007669"/>
    <property type="project" value="InterPro"/>
</dbReference>
<dbReference type="InterPro" id="IPR050248">
    <property type="entry name" value="Polysacc_deacetylase_ArnD"/>
</dbReference>
<proteinExistence type="predicted"/>
<name>A0A2L1GNK7_9BACT</name>
<dbReference type="RefSeq" id="WP_104936545.1">
    <property type="nucleotide sequence ID" value="NZ_CP021255.1"/>
</dbReference>
<feature type="transmembrane region" description="Helical" evidence="1">
    <location>
        <begin position="6"/>
        <end position="24"/>
    </location>
</feature>
<dbReference type="Gene3D" id="3.20.20.370">
    <property type="entry name" value="Glycoside hydrolase/deacetylase"/>
    <property type="match status" value="1"/>
</dbReference>
<dbReference type="KEGG" id="deo:CAY53_07150"/>
<evidence type="ECO:0000313" key="3">
    <source>
        <dbReference type="EMBL" id="AVD71275.1"/>
    </source>
</evidence>
<protein>
    <submittedName>
        <fullName evidence="3">Chitooligosaccharide deacetylase</fullName>
    </submittedName>
</protein>
<keyword evidence="1" id="KW-0812">Transmembrane</keyword>
<evidence type="ECO:0000256" key="1">
    <source>
        <dbReference type="SAM" id="Phobius"/>
    </source>
</evidence>
<dbReference type="OrthoDB" id="5352625at2"/>
<gene>
    <name evidence="3" type="ORF">CAY53_07150</name>
</gene>
<keyword evidence="4" id="KW-1185">Reference proteome</keyword>
<dbReference type="PANTHER" id="PTHR10587:SF125">
    <property type="entry name" value="POLYSACCHARIDE DEACETYLASE YHEN-RELATED"/>
    <property type="match status" value="1"/>
</dbReference>
<feature type="domain" description="NodB homology" evidence="2">
    <location>
        <begin position="44"/>
        <end position="225"/>
    </location>
</feature>
<dbReference type="InterPro" id="IPR002509">
    <property type="entry name" value="NODB_dom"/>
</dbReference>
<dbReference type="PANTHER" id="PTHR10587">
    <property type="entry name" value="GLYCOSYL TRANSFERASE-RELATED"/>
    <property type="match status" value="1"/>
</dbReference>
<dbReference type="InterPro" id="IPR011330">
    <property type="entry name" value="Glyco_hydro/deAcase_b/a-brl"/>
</dbReference>